<dbReference type="STRING" id="554155.C5FTI3"/>
<keyword evidence="5 6" id="KW-0539">Nucleus</keyword>
<comment type="function">
    <text evidence="6">Required for the formation of N(7)-methylguanine at position 46 (m7G46) in tRNA. In the complex, it is required to stabilize and induce conformational changes of the catalytic subunit.</text>
</comment>
<dbReference type="PANTHER" id="PTHR16288:SF0">
    <property type="entry name" value="TRNA (GUANINE-N(7)-)-METHYLTRANSFERASE NON-CATALYTIC SUBUNIT WDR4"/>
    <property type="match status" value="1"/>
</dbReference>
<keyword evidence="4 6" id="KW-0677">Repeat</keyword>
<name>C5FTI3_ARTOC</name>
<feature type="repeat" description="WD" evidence="7">
    <location>
        <begin position="292"/>
        <end position="334"/>
    </location>
</feature>
<comment type="pathway">
    <text evidence="6">tRNA modification; N(7)-methylguanine-tRNA biosynthesis.</text>
</comment>
<dbReference type="GO" id="GO:0005634">
    <property type="term" value="C:nucleus"/>
    <property type="evidence" value="ECO:0007669"/>
    <property type="project" value="UniProtKB-SubCell"/>
</dbReference>
<dbReference type="GeneID" id="9224826"/>
<dbReference type="OrthoDB" id="339900at2759"/>
<keyword evidence="10" id="KW-1185">Reference proteome</keyword>
<evidence type="ECO:0000256" key="2">
    <source>
        <dbReference type="ARBA" id="ARBA00022574"/>
    </source>
</evidence>
<evidence type="ECO:0000256" key="1">
    <source>
        <dbReference type="ARBA" id="ARBA00004123"/>
    </source>
</evidence>
<gene>
    <name evidence="9" type="ORF">MCYG_06005</name>
</gene>
<dbReference type="eggNOG" id="KOG3914">
    <property type="taxonomic scope" value="Eukaryota"/>
</dbReference>
<protein>
    <submittedName>
        <fullName evidence="9">Uncharacterized protein</fullName>
    </submittedName>
</protein>
<proteinExistence type="inferred from homology"/>
<dbReference type="GO" id="GO:0005829">
    <property type="term" value="C:cytosol"/>
    <property type="evidence" value="ECO:0007669"/>
    <property type="project" value="TreeGrafter"/>
</dbReference>
<dbReference type="SUPFAM" id="SSF50978">
    <property type="entry name" value="WD40 repeat-like"/>
    <property type="match status" value="1"/>
</dbReference>
<dbReference type="Gene3D" id="2.130.10.10">
    <property type="entry name" value="YVTN repeat-like/Quinoprotein amine dehydrogenase"/>
    <property type="match status" value="1"/>
</dbReference>
<dbReference type="InterPro" id="IPR028884">
    <property type="entry name" value="Trm82"/>
</dbReference>
<dbReference type="Proteomes" id="UP000002035">
    <property type="component" value="Unassembled WGS sequence"/>
</dbReference>
<dbReference type="VEuPathDB" id="FungiDB:MCYG_06005"/>
<reference evidence="10" key="1">
    <citation type="journal article" date="2012" name="MBio">
        <title>Comparative genome analysis of Trichophyton rubrum and related dermatophytes reveals candidate genes involved in infection.</title>
        <authorList>
            <person name="Martinez D.A."/>
            <person name="Oliver B.G."/>
            <person name="Graeser Y."/>
            <person name="Goldberg J.M."/>
            <person name="Li W."/>
            <person name="Martinez-Rossi N.M."/>
            <person name="Monod M."/>
            <person name="Shelest E."/>
            <person name="Barton R.C."/>
            <person name="Birch E."/>
            <person name="Brakhage A.A."/>
            <person name="Chen Z."/>
            <person name="Gurr S.J."/>
            <person name="Heiman D."/>
            <person name="Heitman J."/>
            <person name="Kosti I."/>
            <person name="Rossi A."/>
            <person name="Saif S."/>
            <person name="Samalova M."/>
            <person name="Saunders C.W."/>
            <person name="Shea T."/>
            <person name="Summerbell R.C."/>
            <person name="Xu J."/>
            <person name="Young S."/>
            <person name="Zeng Q."/>
            <person name="Birren B.W."/>
            <person name="Cuomo C.A."/>
            <person name="White T.C."/>
        </authorList>
    </citation>
    <scope>NUCLEOTIDE SEQUENCE [LARGE SCALE GENOMIC DNA]</scope>
    <source>
        <strain evidence="10">ATCC MYA-4605 / CBS 113480</strain>
    </source>
</reference>
<keyword evidence="2 6" id="KW-0853">WD repeat</keyword>
<evidence type="ECO:0000256" key="4">
    <source>
        <dbReference type="ARBA" id="ARBA00022737"/>
    </source>
</evidence>
<dbReference type="PANTHER" id="PTHR16288">
    <property type="entry name" value="WD40 REPEAT PROTEIN 4"/>
    <property type="match status" value="1"/>
</dbReference>
<dbReference type="OMA" id="SERCMPK"/>
<evidence type="ECO:0000256" key="8">
    <source>
        <dbReference type="SAM" id="MobiDB-lite"/>
    </source>
</evidence>
<dbReference type="AlphaFoldDB" id="C5FTI3"/>
<evidence type="ECO:0000256" key="7">
    <source>
        <dbReference type="PROSITE-ProRule" id="PRU00221"/>
    </source>
</evidence>
<dbReference type="PROSITE" id="PS50082">
    <property type="entry name" value="WD_REPEATS_2"/>
    <property type="match status" value="1"/>
</dbReference>
<comment type="subcellular location">
    <subcellularLocation>
        <location evidence="1 6">Nucleus</location>
    </subcellularLocation>
</comment>
<sequence>MALRHQIQRIERLQRAQRSLFVAAAGPKLYTFDTQDGTQLDVWPSPTAVQPPFPAESQPEAEDKPTNDRAGTPPPGKRRKLSPASGDTKIDGKTHSAPKSKTSLVWTTISLLLSTPSGEHVIAVTGEDKCLRVFEVGIDGTLRQLSERCMPKKPCALALTQGNTVILCGDKFGDVYSLPLLPGDDYGPPDTTVTAPATEPKAFKPSANPLTVHTKKNLYSLQQQLRSPVVKREKVGPTFELKLLLGHVSMLTDLAFVSFPDDSRSYILSADRDEHIRVSRGLPQAHIIHGYCLGHTSFVSKLCIPPWAPELLISGGGDDYILVWNWREGRVTQKVLLELEHRSQGDIAVGGLLAVSFEGQPSLYQLVKGAILVSVEGSQELLSFGVKADNSLVPLSTIKAAGNVLDSTSLNDQGAIIISSDNVHEPGSTTLQRCNKPSPPIALQQFTATVDSGSVKWEECPGAALDAINSSSSFDMSIAEDEKERQKQLKQLGESLYFIGNFRKNVRGDEE</sequence>
<evidence type="ECO:0000256" key="3">
    <source>
        <dbReference type="ARBA" id="ARBA00022694"/>
    </source>
</evidence>
<dbReference type="GO" id="GO:0043527">
    <property type="term" value="C:tRNA methyltransferase complex"/>
    <property type="evidence" value="ECO:0007669"/>
    <property type="project" value="TreeGrafter"/>
</dbReference>
<organism evidence="9 10">
    <name type="scientific">Arthroderma otae (strain ATCC MYA-4605 / CBS 113480)</name>
    <name type="common">Microsporum canis</name>
    <dbReference type="NCBI Taxonomy" id="554155"/>
    <lineage>
        <taxon>Eukaryota</taxon>
        <taxon>Fungi</taxon>
        <taxon>Dikarya</taxon>
        <taxon>Ascomycota</taxon>
        <taxon>Pezizomycotina</taxon>
        <taxon>Eurotiomycetes</taxon>
        <taxon>Eurotiomycetidae</taxon>
        <taxon>Onygenales</taxon>
        <taxon>Arthrodermataceae</taxon>
        <taxon>Microsporum</taxon>
    </lineage>
</organism>
<feature type="region of interest" description="Disordered" evidence="8">
    <location>
        <begin position="40"/>
        <end position="98"/>
    </location>
</feature>
<evidence type="ECO:0000313" key="9">
    <source>
        <dbReference type="EMBL" id="EEQ33186.1"/>
    </source>
</evidence>
<dbReference type="HAMAP" id="MF_03056">
    <property type="entry name" value="TRM82"/>
    <property type="match status" value="1"/>
</dbReference>
<dbReference type="InterPro" id="IPR036322">
    <property type="entry name" value="WD40_repeat_dom_sf"/>
</dbReference>
<evidence type="ECO:0000313" key="10">
    <source>
        <dbReference type="Proteomes" id="UP000002035"/>
    </source>
</evidence>
<dbReference type="SMART" id="SM00320">
    <property type="entry name" value="WD40"/>
    <property type="match status" value="3"/>
</dbReference>
<keyword evidence="3 6" id="KW-0819">tRNA processing</keyword>
<dbReference type="EMBL" id="DS995705">
    <property type="protein sequence ID" value="EEQ33186.1"/>
    <property type="molecule type" value="Genomic_DNA"/>
</dbReference>
<dbReference type="InterPro" id="IPR001680">
    <property type="entry name" value="WD40_rpt"/>
</dbReference>
<comment type="similarity">
    <text evidence="6">Belongs to the WD repeat TRM82 family.</text>
</comment>
<dbReference type="UniPathway" id="UPA00989"/>
<evidence type="ECO:0000256" key="5">
    <source>
        <dbReference type="ARBA" id="ARBA00023242"/>
    </source>
</evidence>
<dbReference type="InterPro" id="IPR015943">
    <property type="entry name" value="WD40/YVTN_repeat-like_dom_sf"/>
</dbReference>
<dbReference type="RefSeq" id="XP_002846136.1">
    <property type="nucleotide sequence ID" value="XM_002846090.1"/>
</dbReference>
<accession>C5FTI3</accession>
<dbReference type="HOGENOM" id="CLU_022082_0_0_1"/>
<dbReference type="GO" id="GO:0106004">
    <property type="term" value="P:tRNA (guanine-N7)-methylation"/>
    <property type="evidence" value="ECO:0007669"/>
    <property type="project" value="UniProtKB-UniRule"/>
</dbReference>
<evidence type="ECO:0000256" key="6">
    <source>
        <dbReference type="HAMAP-Rule" id="MF_03056"/>
    </source>
</evidence>